<protein>
    <recommendedName>
        <fullName evidence="3">SGNH hydrolase-type esterase domain-containing protein</fullName>
    </recommendedName>
</protein>
<evidence type="ECO:0000313" key="1">
    <source>
        <dbReference type="EMBL" id="EFO79397.1"/>
    </source>
</evidence>
<organism evidence="1 2">
    <name type="scientific">Oscillochloris trichoides DG-6</name>
    <dbReference type="NCBI Taxonomy" id="765420"/>
    <lineage>
        <taxon>Bacteria</taxon>
        <taxon>Bacillati</taxon>
        <taxon>Chloroflexota</taxon>
        <taxon>Chloroflexia</taxon>
        <taxon>Chloroflexales</taxon>
        <taxon>Chloroflexineae</taxon>
        <taxon>Oscillochloridaceae</taxon>
        <taxon>Oscillochloris</taxon>
    </lineage>
</organism>
<evidence type="ECO:0008006" key="3">
    <source>
        <dbReference type="Google" id="ProtNLM"/>
    </source>
</evidence>
<dbReference type="eggNOG" id="COG2755">
    <property type="taxonomic scope" value="Bacteria"/>
</dbReference>
<dbReference type="STRING" id="765420.OSCT_2745"/>
<dbReference type="EMBL" id="ADVR01000114">
    <property type="protein sequence ID" value="EFO79397.1"/>
    <property type="molecule type" value="Genomic_DNA"/>
</dbReference>
<gene>
    <name evidence="1" type="ORF">OSCT_2745</name>
</gene>
<proteinExistence type="predicted"/>
<dbReference type="HOGENOM" id="CLU_1000618_0_0_0"/>
<dbReference type="InterPro" id="IPR036514">
    <property type="entry name" value="SGNH_hydro_sf"/>
</dbReference>
<dbReference type="Gene3D" id="3.40.50.1110">
    <property type="entry name" value="SGNH hydrolase"/>
    <property type="match status" value="1"/>
</dbReference>
<keyword evidence="2" id="KW-1185">Reference proteome</keyword>
<name>E1IHE4_9CHLR</name>
<dbReference type="SUPFAM" id="SSF52266">
    <property type="entry name" value="SGNH hydrolase"/>
    <property type="match status" value="1"/>
</dbReference>
<dbReference type="Proteomes" id="UP000054010">
    <property type="component" value="Unassembled WGS sequence"/>
</dbReference>
<comment type="caution">
    <text evidence="1">The sequence shown here is derived from an EMBL/GenBank/DDBJ whole genome shotgun (WGS) entry which is preliminary data.</text>
</comment>
<accession>E1IHE4</accession>
<reference evidence="1 2" key="1">
    <citation type="journal article" date="2011" name="J. Bacteriol.">
        <title>Draft genome sequence of the anoxygenic filamentous phototrophic bacterium Oscillochloris trichoides subsp. DG-6.</title>
        <authorList>
            <person name="Kuznetsov B.B."/>
            <person name="Ivanovsky R.N."/>
            <person name="Keppen O.I."/>
            <person name="Sukhacheva M.V."/>
            <person name="Bumazhkin B.K."/>
            <person name="Patutina E.O."/>
            <person name="Beletsky A.V."/>
            <person name="Mardanov A.V."/>
            <person name="Baslerov R.V."/>
            <person name="Panteleeva A.N."/>
            <person name="Kolganova T.V."/>
            <person name="Ravin N.V."/>
            <person name="Skryabin K.G."/>
        </authorList>
    </citation>
    <scope>NUCLEOTIDE SEQUENCE [LARGE SCALE GENOMIC DNA]</scope>
    <source>
        <strain evidence="1 2">DG-6</strain>
    </source>
</reference>
<evidence type="ECO:0000313" key="2">
    <source>
        <dbReference type="Proteomes" id="UP000054010"/>
    </source>
</evidence>
<dbReference type="AlphaFoldDB" id="E1IHE4"/>
<sequence>MGLAMLILIGCGGQPLTPQEVASMDLQRVAAKRIFFGHQSVGWNIITGIDAILQAHPDVTMTFTTPTEYTDGQGAAFVHTEVGQNYDPLSKLQDFDRLIREGLGDRVEIAFFKFCYVDFDQQTDVEQLFTTYQATMDALQRDYPDLTLVYVTTPLMAPDQGAKGFLKGMLGRNQEVNANTKRHQFNELLRASYAASGTLFDLAATEATALDGTACTMKVDGASVPCLVRDYTDDGGHLNSQGQRVVAGSLIAFLATLN</sequence>